<keyword evidence="3 6" id="KW-0812">Transmembrane</keyword>
<feature type="transmembrane region" description="Helical" evidence="6">
    <location>
        <begin position="6"/>
        <end position="26"/>
    </location>
</feature>
<dbReference type="AlphaFoldDB" id="A0A4P2VKI8"/>
<reference evidence="7 8" key="1">
    <citation type="submission" date="2018-12" db="EMBL/GenBank/DDBJ databases">
        <title>Rubrispira sanarue gen. nov., sp., nov., a member of the order Silvanigrellales, isolated from a brackish lake in Hamamatsu Japan.</title>
        <authorList>
            <person name="Maejima Y."/>
            <person name="Iino T."/>
            <person name="Muraguchi Y."/>
            <person name="Fukuda K."/>
            <person name="Nojiri H."/>
            <person name="Ohkuma M."/>
            <person name="Moriuchi R."/>
            <person name="Dohra H."/>
            <person name="Kimbara K."/>
            <person name="Shintani M."/>
        </authorList>
    </citation>
    <scope>NUCLEOTIDE SEQUENCE [LARGE SCALE GENOMIC DNA]</scope>
    <source>
        <strain evidence="7 8">RF1110005</strain>
    </source>
</reference>
<gene>
    <name evidence="7" type="ORF">JCM31447_08550</name>
</gene>
<name>A0A4P2VKI8_FLUSA</name>
<dbReference type="Proteomes" id="UP000291236">
    <property type="component" value="Chromosome"/>
</dbReference>
<accession>A0A4P2VKI8</accession>
<keyword evidence="2" id="KW-1003">Cell membrane</keyword>
<dbReference type="InterPro" id="IPR001123">
    <property type="entry name" value="LeuE-type"/>
</dbReference>
<dbReference type="KEGG" id="sbf:JCM31447_08550"/>
<evidence type="ECO:0000256" key="4">
    <source>
        <dbReference type="ARBA" id="ARBA00022989"/>
    </source>
</evidence>
<sequence>MESLFSPFAVFVALGIGAAAPIGPINIEIMRRHLNISWIHAVIFGLGACVADLIFLALVGVGLLELFSNSIYMPIFGIFGAVLVFWFGIMSFRSTAVESYRININKSFFKQLIDGIFLTLLNPYNVIFWLSVSAQINNLISSQNSFLKGSIGALIGILLWIIFLNIIIFFSKKMLTHKVIKVINNVSGVILILLAIYFAYNSIKLLIPKL</sequence>
<dbReference type="Pfam" id="PF01810">
    <property type="entry name" value="LysE"/>
    <property type="match status" value="1"/>
</dbReference>
<evidence type="ECO:0000313" key="8">
    <source>
        <dbReference type="Proteomes" id="UP000291236"/>
    </source>
</evidence>
<evidence type="ECO:0000256" key="6">
    <source>
        <dbReference type="SAM" id="Phobius"/>
    </source>
</evidence>
<keyword evidence="8" id="KW-1185">Reference proteome</keyword>
<dbReference type="EMBL" id="AP019368">
    <property type="protein sequence ID" value="BBH52414.1"/>
    <property type="molecule type" value="Genomic_DNA"/>
</dbReference>
<feature type="transmembrane region" description="Helical" evidence="6">
    <location>
        <begin position="182"/>
        <end position="200"/>
    </location>
</feature>
<feature type="transmembrane region" description="Helical" evidence="6">
    <location>
        <begin position="112"/>
        <end position="131"/>
    </location>
</feature>
<keyword evidence="5 6" id="KW-0472">Membrane</keyword>
<evidence type="ECO:0000256" key="2">
    <source>
        <dbReference type="ARBA" id="ARBA00022475"/>
    </source>
</evidence>
<organism evidence="7 8">
    <name type="scientific">Fluviispira sanaruensis</name>
    <dbReference type="NCBI Taxonomy" id="2493639"/>
    <lineage>
        <taxon>Bacteria</taxon>
        <taxon>Pseudomonadati</taxon>
        <taxon>Bdellovibrionota</taxon>
        <taxon>Oligoflexia</taxon>
        <taxon>Silvanigrellales</taxon>
        <taxon>Silvanigrellaceae</taxon>
        <taxon>Fluviispira</taxon>
    </lineage>
</organism>
<feature type="transmembrane region" description="Helical" evidence="6">
    <location>
        <begin position="151"/>
        <end position="170"/>
    </location>
</feature>
<comment type="subcellular location">
    <subcellularLocation>
        <location evidence="1">Cell membrane</location>
        <topology evidence="1">Multi-pass membrane protein</topology>
    </subcellularLocation>
</comment>
<dbReference type="GO" id="GO:0005886">
    <property type="term" value="C:plasma membrane"/>
    <property type="evidence" value="ECO:0007669"/>
    <property type="project" value="UniProtKB-SubCell"/>
</dbReference>
<evidence type="ECO:0000313" key="7">
    <source>
        <dbReference type="EMBL" id="BBH52414.1"/>
    </source>
</evidence>
<dbReference type="RefSeq" id="WP_130606897.1">
    <property type="nucleotide sequence ID" value="NZ_AP019368.1"/>
</dbReference>
<protein>
    <submittedName>
        <fullName evidence="7">LysE family translocator</fullName>
    </submittedName>
</protein>
<dbReference type="PANTHER" id="PTHR38825:SF2">
    <property type="entry name" value="LYSINE TRANSPORTER LYSE"/>
    <property type="match status" value="1"/>
</dbReference>
<evidence type="ECO:0000256" key="3">
    <source>
        <dbReference type="ARBA" id="ARBA00022692"/>
    </source>
</evidence>
<feature type="transmembrane region" description="Helical" evidence="6">
    <location>
        <begin position="71"/>
        <end position="92"/>
    </location>
</feature>
<feature type="transmembrane region" description="Helical" evidence="6">
    <location>
        <begin position="38"/>
        <end position="59"/>
    </location>
</feature>
<keyword evidence="4 6" id="KW-1133">Transmembrane helix</keyword>
<dbReference type="OrthoDB" id="6464770at2"/>
<dbReference type="GO" id="GO:0006865">
    <property type="term" value="P:amino acid transport"/>
    <property type="evidence" value="ECO:0007669"/>
    <property type="project" value="InterPro"/>
</dbReference>
<proteinExistence type="predicted"/>
<evidence type="ECO:0000256" key="1">
    <source>
        <dbReference type="ARBA" id="ARBA00004651"/>
    </source>
</evidence>
<dbReference type="PANTHER" id="PTHR38825">
    <property type="entry name" value="LYSINE EXPORTER PROTEIN (LYSE/YGGA)"/>
    <property type="match status" value="1"/>
</dbReference>
<evidence type="ECO:0000256" key="5">
    <source>
        <dbReference type="ARBA" id="ARBA00023136"/>
    </source>
</evidence>